<keyword evidence="1" id="KW-0813">Transport</keyword>
<evidence type="ECO:0000256" key="2">
    <source>
        <dbReference type="ARBA" id="ARBA00022475"/>
    </source>
</evidence>
<dbReference type="PROSITE" id="PS50893">
    <property type="entry name" value="ABC_TRANSPORTER_2"/>
    <property type="match status" value="1"/>
</dbReference>
<dbReference type="Gene3D" id="3.40.50.300">
    <property type="entry name" value="P-loop containing nucleotide triphosphate hydrolases"/>
    <property type="match status" value="1"/>
</dbReference>
<keyword evidence="4" id="KW-0547">Nucleotide-binding</keyword>
<keyword evidence="10" id="KW-1185">Reference proteome</keyword>
<dbReference type="EMBL" id="CAJPUY010000002">
    <property type="protein sequence ID" value="CAG2128988.1"/>
    <property type="molecule type" value="Genomic_DNA"/>
</dbReference>
<protein>
    <submittedName>
        <fullName evidence="9">Fe(3+) dicitrate transport ATP-binding protein FecE</fullName>
    </submittedName>
</protein>
<dbReference type="PANTHER" id="PTHR42794:SF1">
    <property type="entry name" value="HEMIN IMPORT ATP-BINDING PROTEIN HMUV"/>
    <property type="match status" value="1"/>
</dbReference>
<gene>
    <name evidence="9" type="primary">fecE</name>
    <name evidence="9" type="ORF">LMG31506_00568</name>
</gene>
<evidence type="ECO:0000256" key="5">
    <source>
        <dbReference type="ARBA" id="ARBA00022840"/>
    </source>
</evidence>
<evidence type="ECO:0000256" key="1">
    <source>
        <dbReference type="ARBA" id="ARBA00022448"/>
    </source>
</evidence>
<organism evidence="9 10">
    <name type="scientific">Cupriavidus yeoncheonensis</name>
    <dbReference type="NCBI Taxonomy" id="1462994"/>
    <lineage>
        <taxon>Bacteria</taxon>
        <taxon>Pseudomonadati</taxon>
        <taxon>Pseudomonadota</taxon>
        <taxon>Betaproteobacteria</taxon>
        <taxon>Burkholderiales</taxon>
        <taxon>Burkholderiaceae</taxon>
        <taxon>Cupriavidus</taxon>
    </lineage>
</organism>
<accession>A0A916ISW0</accession>
<dbReference type="Proteomes" id="UP000672934">
    <property type="component" value="Unassembled WGS sequence"/>
</dbReference>
<keyword evidence="6" id="KW-1278">Translocase</keyword>
<dbReference type="InterPro" id="IPR017871">
    <property type="entry name" value="ABC_transporter-like_CS"/>
</dbReference>
<proteinExistence type="predicted"/>
<evidence type="ECO:0000256" key="6">
    <source>
        <dbReference type="ARBA" id="ARBA00022967"/>
    </source>
</evidence>
<keyword evidence="3" id="KW-0997">Cell inner membrane</keyword>
<sequence>MTPWSEPVAACPTLALHDVSLRTGTRVLLGRLSLQIAPGQLWCVAGPNGVGKSTLMAVLSGLRRADAGAASLDGTPLERLSPAALARQRAYLPQAVHDTFSMSVLDAVRVGRHPHLSGWGWTGRDDDAVVRAAIHAMDLDTLSARDVLTLSGGERQRAALAAVLAQQAPLLLLDEPVSHLDLRHQIMVLEALAALARAGRHAIVVILHDLNLARRYATHALLMAEDGTALHGPAQQVLTPEQCSRALRTPIVSVTDGVHTALIPDGVPRPAGTSPDLP</sequence>
<dbReference type="PANTHER" id="PTHR42794">
    <property type="entry name" value="HEMIN IMPORT ATP-BINDING PROTEIN HMUV"/>
    <property type="match status" value="1"/>
</dbReference>
<dbReference type="SUPFAM" id="SSF52540">
    <property type="entry name" value="P-loop containing nucleoside triphosphate hydrolases"/>
    <property type="match status" value="1"/>
</dbReference>
<evidence type="ECO:0000313" key="10">
    <source>
        <dbReference type="Proteomes" id="UP000672934"/>
    </source>
</evidence>
<dbReference type="SMART" id="SM00382">
    <property type="entry name" value="AAA"/>
    <property type="match status" value="1"/>
</dbReference>
<dbReference type="GO" id="GO:0005524">
    <property type="term" value="F:ATP binding"/>
    <property type="evidence" value="ECO:0007669"/>
    <property type="project" value="UniProtKB-KW"/>
</dbReference>
<comment type="function">
    <text evidence="7">Part of the ABC transporter complex HmuTUV involved in hemin import. Responsible for energy coupling to the transport system.</text>
</comment>
<comment type="caution">
    <text evidence="9">The sequence shown here is derived from an EMBL/GenBank/DDBJ whole genome shotgun (WGS) entry which is preliminary data.</text>
</comment>
<dbReference type="RefSeq" id="WP_211945592.1">
    <property type="nucleotide sequence ID" value="NZ_CAJPUY010000002.1"/>
</dbReference>
<keyword evidence="2" id="KW-1003">Cell membrane</keyword>
<evidence type="ECO:0000256" key="7">
    <source>
        <dbReference type="ARBA" id="ARBA00037066"/>
    </source>
</evidence>
<dbReference type="Pfam" id="PF00005">
    <property type="entry name" value="ABC_tran"/>
    <property type="match status" value="1"/>
</dbReference>
<feature type="domain" description="ABC transporter" evidence="8">
    <location>
        <begin position="14"/>
        <end position="250"/>
    </location>
</feature>
<dbReference type="PROSITE" id="PS00211">
    <property type="entry name" value="ABC_TRANSPORTER_1"/>
    <property type="match status" value="1"/>
</dbReference>
<reference evidence="9" key="1">
    <citation type="submission" date="2021-03" db="EMBL/GenBank/DDBJ databases">
        <authorList>
            <person name="Peeters C."/>
        </authorList>
    </citation>
    <scope>NUCLEOTIDE SEQUENCE</scope>
    <source>
        <strain evidence="9">LMG 31506</strain>
    </source>
</reference>
<keyword evidence="5 9" id="KW-0067">ATP-binding</keyword>
<evidence type="ECO:0000256" key="3">
    <source>
        <dbReference type="ARBA" id="ARBA00022519"/>
    </source>
</evidence>
<keyword evidence="3" id="KW-0472">Membrane</keyword>
<evidence type="ECO:0000313" key="9">
    <source>
        <dbReference type="EMBL" id="CAG2128988.1"/>
    </source>
</evidence>
<evidence type="ECO:0000259" key="8">
    <source>
        <dbReference type="PROSITE" id="PS50893"/>
    </source>
</evidence>
<dbReference type="InterPro" id="IPR003593">
    <property type="entry name" value="AAA+_ATPase"/>
</dbReference>
<evidence type="ECO:0000256" key="4">
    <source>
        <dbReference type="ARBA" id="ARBA00022741"/>
    </source>
</evidence>
<dbReference type="InterPro" id="IPR027417">
    <property type="entry name" value="P-loop_NTPase"/>
</dbReference>
<dbReference type="AlphaFoldDB" id="A0A916ISW0"/>
<dbReference type="GO" id="GO:0016887">
    <property type="term" value="F:ATP hydrolysis activity"/>
    <property type="evidence" value="ECO:0007669"/>
    <property type="project" value="InterPro"/>
</dbReference>
<name>A0A916ISW0_9BURK</name>
<dbReference type="InterPro" id="IPR003439">
    <property type="entry name" value="ABC_transporter-like_ATP-bd"/>
</dbReference>